<accession>A0A383CGT2</accession>
<protein>
    <submittedName>
        <fullName evidence="1">Uncharacterized protein</fullName>
    </submittedName>
</protein>
<sequence>MAAVFLKLLMFTRSGTMTDRAYVGMHIQKLTAPLVLSIIIMIASGSLGAQVHYSE</sequence>
<feature type="non-terminal residue" evidence="1">
    <location>
        <position position="55"/>
    </location>
</feature>
<dbReference type="AlphaFoldDB" id="A0A383CGT2"/>
<name>A0A383CGT2_9ZZZZ</name>
<evidence type="ECO:0000313" key="1">
    <source>
        <dbReference type="EMBL" id="SVE31324.1"/>
    </source>
</evidence>
<reference evidence="1" key="1">
    <citation type="submission" date="2018-05" db="EMBL/GenBank/DDBJ databases">
        <authorList>
            <person name="Lanie J.A."/>
            <person name="Ng W.-L."/>
            <person name="Kazmierczak K.M."/>
            <person name="Andrzejewski T.M."/>
            <person name="Davidsen T.M."/>
            <person name="Wayne K.J."/>
            <person name="Tettelin H."/>
            <person name="Glass J.I."/>
            <person name="Rusch D."/>
            <person name="Podicherti R."/>
            <person name="Tsui H.-C.T."/>
            <person name="Winkler M.E."/>
        </authorList>
    </citation>
    <scope>NUCLEOTIDE SEQUENCE</scope>
</reference>
<gene>
    <name evidence="1" type="ORF">METZ01_LOCUS484178</name>
</gene>
<organism evidence="1">
    <name type="scientific">marine metagenome</name>
    <dbReference type="NCBI Taxonomy" id="408172"/>
    <lineage>
        <taxon>unclassified sequences</taxon>
        <taxon>metagenomes</taxon>
        <taxon>ecological metagenomes</taxon>
    </lineage>
</organism>
<proteinExistence type="predicted"/>
<dbReference type="EMBL" id="UINC01208668">
    <property type="protein sequence ID" value="SVE31324.1"/>
    <property type="molecule type" value="Genomic_DNA"/>
</dbReference>